<reference evidence="2 4" key="2">
    <citation type="journal article" date="2019" name="Nat. Microbiol.">
        <title>Wide diversity of methane and short-chain alkane metabolisms in uncultured archaea.</title>
        <authorList>
            <person name="Borrel G."/>
            <person name="Adam P.S."/>
            <person name="McKay L.J."/>
            <person name="Chen L.X."/>
            <person name="Sierra-Garcia I.N."/>
            <person name="Sieber C.M."/>
            <person name="Letourneur Q."/>
            <person name="Ghozlane A."/>
            <person name="Andersen G.L."/>
            <person name="Li W.J."/>
            <person name="Hallam S.J."/>
            <person name="Muyzer G."/>
            <person name="de Oliveira V.M."/>
            <person name="Inskeep W.P."/>
            <person name="Banfield J.F."/>
            <person name="Gribaldo S."/>
        </authorList>
    </citation>
    <scope>NUCLEOTIDE SEQUENCE [LARGE SCALE GENOMIC DNA]</scope>
    <source>
        <strain evidence="2">Verst-YHS</strain>
    </source>
</reference>
<feature type="domain" description="HD/PDEase" evidence="1">
    <location>
        <begin position="49"/>
        <end position="178"/>
    </location>
</feature>
<dbReference type="PANTHER" id="PTHR11373:SF4">
    <property type="entry name" value="DEOXYNUCLEOSIDE TRIPHOSPHATE TRIPHOSPHOHYDROLASE SAMHD1"/>
    <property type="match status" value="1"/>
</dbReference>
<evidence type="ECO:0000259" key="1">
    <source>
        <dbReference type="SMART" id="SM00471"/>
    </source>
</evidence>
<dbReference type="Gene3D" id="1.10.3210.10">
    <property type="entry name" value="Hypothetical protein af1432"/>
    <property type="match status" value="1"/>
</dbReference>
<dbReference type="SMART" id="SM00471">
    <property type="entry name" value="HDc"/>
    <property type="match status" value="1"/>
</dbReference>
<dbReference type="Proteomes" id="UP000317265">
    <property type="component" value="Unassembled WGS sequence"/>
</dbReference>
<dbReference type="Pfam" id="PF19276">
    <property type="entry name" value="HD_assoc_2"/>
    <property type="match status" value="1"/>
</dbReference>
<protein>
    <submittedName>
        <fullName evidence="2">HD domain-containing protein</fullName>
    </submittedName>
</protein>
<dbReference type="SUPFAM" id="SSF109604">
    <property type="entry name" value="HD-domain/PDEase-like"/>
    <property type="match status" value="1"/>
</dbReference>
<organism evidence="2 4">
    <name type="scientific">Thermoproteota archaeon</name>
    <dbReference type="NCBI Taxonomy" id="2056631"/>
    <lineage>
        <taxon>Archaea</taxon>
        <taxon>Thermoproteota</taxon>
    </lineage>
</organism>
<dbReference type="GO" id="GO:0008832">
    <property type="term" value="F:dGTPase activity"/>
    <property type="evidence" value="ECO:0007669"/>
    <property type="project" value="TreeGrafter"/>
</dbReference>
<dbReference type="EMBL" id="RXIH01000005">
    <property type="protein sequence ID" value="RZN57542.1"/>
    <property type="molecule type" value="Genomic_DNA"/>
</dbReference>
<dbReference type="CDD" id="cd00077">
    <property type="entry name" value="HDc"/>
    <property type="match status" value="1"/>
</dbReference>
<gene>
    <name evidence="3" type="ORF">DSO09_04090</name>
    <name evidence="2" type="ORF">EF809_00730</name>
</gene>
<evidence type="ECO:0000313" key="5">
    <source>
        <dbReference type="Proteomes" id="UP000317265"/>
    </source>
</evidence>
<name>A0A520KGT3_9CREN</name>
<evidence type="ECO:0000313" key="2">
    <source>
        <dbReference type="EMBL" id="RZN57542.1"/>
    </source>
</evidence>
<sequence length="418" mass="48215">MKPWGMIKDPVHGYVHISKIEKDVIDTLPLQRLRRIKQLVFADLVYPGANHTRFEHSIGTMHLAGILCRALDISDENTQIIRLAALFHDLGHGPFSHTFESILIKKLNKTHEDLTPWIIRGTEIKDILEANGFPSDDIAELAIGKSRKYKPFFNQILSSAIDVDKMDFIVRDTHHTGAEYGKVDIHRLIYTMTIVDDNLLLDSSALPTLEAFLIARVESFKAIYYHKTARAAQILLVKALEIADEELNICEFSSPDEYIKMDDYSMWYLLKQCERSREIMKAIERRQLPKCAYERELKLEDRTIVNLLNLESIRKRVEEEIARTAGISEEDVFIDTPSLPSIPYRHSLDFDPMDIPILDIEENKRKVVRATEISKTIDVLRGFLNIVRVYTYQQYREKVREAASKVLGELPNSAKISY</sequence>
<dbReference type="InterPro" id="IPR003607">
    <property type="entry name" value="HD/PDEase_dom"/>
</dbReference>
<dbReference type="Proteomes" id="UP000316080">
    <property type="component" value="Unassembled WGS sequence"/>
</dbReference>
<dbReference type="InterPro" id="IPR050135">
    <property type="entry name" value="dGTPase-like"/>
</dbReference>
<dbReference type="AlphaFoldDB" id="A0A520KGT3"/>
<dbReference type="GO" id="GO:0006203">
    <property type="term" value="P:dGTP catabolic process"/>
    <property type="evidence" value="ECO:0007669"/>
    <property type="project" value="TreeGrafter"/>
</dbReference>
<reference evidence="3 5" key="1">
    <citation type="journal article" date="2019" name="Nat. Microbiol.">
        <title>Expanding anaerobic alkane metabolism in the domain of Archaea.</title>
        <authorList>
            <person name="Wang Y."/>
            <person name="Wegener G."/>
            <person name="Hou J."/>
            <person name="Wang F."/>
            <person name="Xiao X."/>
        </authorList>
    </citation>
    <scope>NUCLEOTIDE SEQUENCE [LARGE SCALE GENOMIC DNA]</scope>
    <source>
        <strain evidence="3">WYZ-LMO11</strain>
    </source>
</reference>
<dbReference type="InterPro" id="IPR006674">
    <property type="entry name" value="HD_domain"/>
</dbReference>
<accession>A0A520KGT3</accession>
<evidence type="ECO:0000313" key="3">
    <source>
        <dbReference type="EMBL" id="TDA38522.1"/>
    </source>
</evidence>
<dbReference type="Pfam" id="PF01966">
    <property type="entry name" value="HD"/>
    <property type="match status" value="1"/>
</dbReference>
<evidence type="ECO:0000313" key="4">
    <source>
        <dbReference type="Proteomes" id="UP000316080"/>
    </source>
</evidence>
<dbReference type="PANTHER" id="PTHR11373">
    <property type="entry name" value="DEOXYNUCLEOSIDE TRIPHOSPHATE TRIPHOSPHOHYDROLASE"/>
    <property type="match status" value="1"/>
</dbReference>
<dbReference type="EMBL" id="QNVI01000050">
    <property type="protein sequence ID" value="TDA38522.1"/>
    <property type="molecule type" value="Genomic_DNA"/>
</dbReference>
<dbReference type="InterPro" id="IPR045509">
    <property type="entry name" value="HD_assoc_2"/>
</dbReference>
<comment type="caution">
    <text evidence="2">The sequence shown here is derived from an EMBL/GenBank/DDBJ whole genome shotgun (WGS) entry which is preliminary data.</text>
</comment>
<proteinExistence type="predicted"/>